<protein>
    <recommendedName>
        <fullName evidence="4">EF-hand domain-containing protein</fullName>
    </recommendedName>
</protein>
<feature type="region of interest" description="Disordered" evidence="2">
    <location>
        <begin position="2055"/>
        <end position="2088"/>
    </location>
</feature>
<feature type="transmembrane region" description="Helical" evidence="3">
    <location>
        <begin position="2805"/>
        <end position="2832"/>
    </location>
</feature>
<dbReference type="SUPFAM" id="SSF47473">
    <property type="entry name" value="EF-hand"/>
    <property type="match status" value="1"/>
</dbReference>
<feature type="region of interest" description="Disordered" evidence="2">
    <location>
        <begin position="2625"/>
        <end position="2671"/>
    </location>
</feature>
<dbReference type="CDD" id="cd00051">
    <property type="entry name" value="EFh"/>
    <property type="match status" value="1"/>
</dbReference>
<dbReference type="Gene3D" id="1.10.238.10">
    <property type="entry name" value="EF-hand"/>
    <property type="match status" value="1"/>
</dbReference>
<feature type="region of interest" description="Disordered" evidence="2">
    <location>
        <begin position="1429"/>
        <end position="1452"/>
    </location>
</feature>
<feature type="region of interest" description="Disordered" evidence="2">
    <location>
        <begin position="1581"/>
        <end position="1602"/>
    </location>
</feature>
<feature type="region of interest" description="Disordered" evidence="2">
    <location>
        <begin position="931"/>
        <end position="955"/>
    </location>
</feature>
<gene>
    <name evidence="5" type="ORF">OEZ85_006208</name>
</gene>
<evidence type="ECO:0000313" key="5">
    <source>
        <dbReference type="EMBL" id="WIA12547.1"/>
    </source>
</evidence>
<dbReference type="InterPro" id="IPR002048">
    <property type="entry name" value="EF_hand_dom"/>
</dbReference>
<evidence type="ECO:0000256" key="3">
    <source>
        <dbReference type="SAM" id="Phobius"/>
    </source>
</evidence>
<dbReference type="EMBL" id="CP126211">
    <property type="protein sequence ID" value="WIA12547.1"/>
    <property type="molecule type" value="Genomic_DNA"/>
</dbReference>
<dbReference type="PANTHER" id="PTHR18898:SF2">
    <property type="entry name" value="NUCLEOPROTEIN TPR"/>
    <property type="match status" value="1"/>
</dbReference>
<feature type="transmembrane region" description="Helical" evidence="3">
    <location>
        <begin position="2438"/>
        <end position="2462"/>
    </location>
</feature>
<name>A0ABY8TTV5_TETOB</name>
<dbReference type="PROSITE" id="PS00018">
    <property type="entry name" value="EF_HAND_1"/>
    <property type="match status" value="1"/>
</dbReference>
<feature type="region of interest" description="Disordered" evidence="2">
    <location>
        <begin position="1381"/>
        <end position="1400"/>
    </location>
</feature>
<feature type="compositionally biased region" description="Basic and acidic residues" evidence="2">
    <location>
        <begin position="1381"/>
        <end position="1390"/>
    </location>
</feature>
<keyword evidence="1" id="KW-0106">Calcium</keyword>
<dbReference type="PROSITE" id="PS50222">
    <property type="entry name" value="EF_HAND_2"/>
    <property type="match status" value="1"/>
</dbReference>
<keyword evidence="3" id="KW-0812">Transmembrane</keyword>
<feature type="region of interest" description="Disordered" evidence="2">
    <location>
        <begin position="1"/>
        <end position="43"/>
    </location>
</feature>
<feature type="transmembrane region" description="Helical" evidence="3">
    <location>
        <begin position="2397"/>
        <end position="2418"/>
    </location>
</feature>
<reference evidence="5 6" key="1">
    <citation type="submission" date="2023-05" db="EMBL/GenBank/DDBJ databases">
        <title>A 100% complete, gapless, phased diploid assembly of the Scenedesmus obliquus UTEX 3031 genome.</title>
        <authorList>
            <person name="Biondi T.C."/>
            <person name="Hanschen E.R."/>
            <person name="Kwon T."/>
            <person name="Eng W."/>
            <person name="Kruse C.P.S."/>
            <person name="Koehler S.I."/>
            <person name="Kunde Y."/>
            <person name="Gleasner C.D."/>
            <person name="You Mak K.T."/>
            <person name="Polle J."/>
            <person name="Hovde B.T."/>
            <person name="Starkenburg S.R."/>
        </authorList>
    </citation>
    <scope>NUCLEOTIDE SEQUENCE [LARGE SCALE GENOMIC DNA]</scope>
    <source>
        <strain evidence="5 6">DOE0152z</strain>
    </source>
</reference>
<keyword evidence="3" id="KW-1133">Transmembrane helix</keyword>
<feature type="region of interest" description="Disordered" evidence="2">
    <location>
        <begin position="1250"/>
        <end position="1271"/>
    </location>
</feature>
<dbReference type="InterPro" id="IPR018247">
    <property type="entry name" value="EF_Hand_1_Ca_BS"/>
</dbReference>
<keyword evidence="6" id="KW-1185">Reference proteome</keyword>
<keyword evidence="3" id="KW-0472">Membrane</keyword>
<feature type="compositionally biased region" description="Acidic residues" evidence="2">
    <location>
        <begin position="21"/>
        <end position="33"/>
    </location>
</feature>
<feature type="compositionally biased region" description="Gly residues" evidence="2">
    <location>
        <begin position="2639"/>
        <end position="2657"/>
    </location>
</feature>
<feature type="compositionally biased region" description="Low complexity" evidence="2">
    <location>
        <begin position="1581"/>
        <end position="1599"/>
    </location>
</feature>
<feature type="compositionally biased region" description="Gly residues" evidence="2">
    <location>
        <begin position="2554"/>
        <end position="2572"/>
    </location>
</feature>
<proteinExistence type="predicted"/>
<feature type="region of interest" description="Disordered" evidence="2">
    <location>
        <begin position="1978"/>
        <end position="2024"/>
    </location>
</feature>
<feature type="compositionally biased region" description="Gly residues" evidence="2">
    <location>
        <begin position="2103"/>
        <end position="2114"/>
    </location>
</feature>
<dbReference type="PANTHER" id="PTHR18898">
    <property type="entry name" value="NUCLEOPROTEIN TPR-RELATED"/>
    <property type="match status" value="1"/>
</dbReference>
<feature type="domain" description="EF-hand" evidence="4">
    <location>
        <begin position="2756"/>
        <end position="2791"/>
    </location>
</feature>
<feature type="region of interest" description="Disordered" evidence="2">
    <location>
        <begin position="2553"/>
        <end position="2577"/>
    </location>
</feature>
<feature type="region of interest" description="Disordered" evidence="2">
    <location>
        <begin position="2103"/>
        <end position="2143"/>
    </location>
</feature>
<evidence type="ECO:0000256" key="1">
    <source>
        <dbReference type="ARBA" id="ARBA00022837"/>
    </source>
</evidence>
<accession>A0ABY8TTV5</accession>
<organism evidence="5 6">
    <name type="scientific">Tetradesmus obliquus</name>
    <name type="common">Green alga</name>
    <name type="synonym">Acutodesmus obliquus</name>
    <dbReference type="NCBI Taxonomy" id="3088"/>
    <lineage>
        <taxon>Eukaryota</taxon>
        <taxon>Viridiplantae</taxon>
        <taxon>Chlorophyta</taxon>
        <taxon>core chlorophytes</taxon>
        <taxon>Chlorophyceae</taxon>
        <taxon>CS clade</taxon>
        <taxon>Sphaeropleales</taxon>
        <taxon>Scenedesmaceae</taxon>
        <taxon>Tetradesmus</taxon>
    </lineage>
</organism>
<dbReference type="Proteomes" id="UP001244341">
    <property type="component" value="Chromosome 4b"/>
</dbReference>
<evidence type="ECO:0000313" key="6">
    <source>
        <dbReference type="Proteomes" id="UP001244341"/>
    </source>
</evidence>
<feature type="region of interest" description="Disordered" evidence="2">
    <location>
        <begin position="1644"/>
        <end position="1674"/>
    </location>
</feature>
<feature type="compositionally biased region" description="Low complexity" evidence="2">
    <location>
        <begin position="1440"/>
        <end position="1452"/>
    </location>
</feature>
<evidence type="ECO:0000259" key="4">
    <source>
        <dbReference type="PROSITE" id="PS50222"/>
    </source>
</evidence>
<evidence type="ECO:0000256" key="2">
    <source>
        <dbReference type="SAM" id="MobiDB-lite"/>
    </source>
</evidence>
<sequence>MTRIMPEDQAGEQQEHRAAQEEEEDRLTEDADEPAGPPSSSSKLSQLLLASKAWLLGEGRPKVDPEDIREARGVTAFAKETLMPAMYEATTSPVTLTAVKLLMFVGLNTLLVVDGMARYALRNSSSPGRVALATLDAWGAPAPEGNAQQLADYEGLVSLPFDGLGDPGWNLQDLLDLPRVQDEDLAYSSAAAGGRMVQDYRRCASGCLDASGQPADAASRDTSSRSYGQFGDYYVRRDLVLAAIDPNFYQQFLNASVTAAVRASRANYGLHVSDAAAAAAAADLGSSMPTDSGYLCSLGQPRRQLAAIQVLSKACYVKVVSAPGDGYEVHLRTHKEGSVAAFVSETETTNATSGCVTYTLDITAQAEDCQAPQLPGVDPGCEASCAVVLFKGVNARRLPIRILESPIAGTWPSTLHINDKYLVLDQGHLSAEPDLTVTGGSIAVNISAARIGSLSVQNAAGVVTLDHARVDSAVINATSDNVVIEDERDTELQYRSGANLLCAAAPLVEAVPPVLLGCSSGNSSTSNATAAGRPQPHEGYESTQDGFIDRDEFAAGLARLGLSFSAASLALDDAQQAQLLEVLFKDTTAAGGTSSDRVPHAVFDANLGAVSSLDFMADSWMLLDAWCYNSRLLKVRPTYAAGAADNAARIEAAAMQLAADGSGAVLDSRMPLYPASSADPSSLNPCPPGWGNGLQGSTNYSHFAWANATVGYKWGKALPAWCLDEAYPGTYAANAAVYGELAGQPVLPGCEPSACKPLYRVAAGAGSIHVQVLPYVHDAWNATGSYQAMLSSCEDADGQLRCFYKGWPGDADASLHPSDEPEWQARMDPCYADDPECSDSVQAVAVAGAGSPGHQKWFWSSRKVYLELEPAWFMAMSATLLKPEVNQVMLRLSPGYCSPALGAVEHIDWRHPEPYDAFAASAATGVKHLKTAGSAAPGGSGSSRTDPRDAALAQQGLRAERSRQIFARMQAAINGTAPDRAGWFLKQALRQDYTNESVALSPVAADGLLDTSPGHADAAGRLQGAGPGWRHRRVCVPGRSCEYEYAIHRDNCRVPRTASLDPTTRKPVLSPCTFPDGSPAWLHPWAAEAGPSINDTAYVAQFPLPAEQYGPAQLHRLDGDGLLQQAQLADSNTHAWGNMTQSEYSKWMLTVADNGELQLVDATDAWVAHTPLYLAVVFSLVIAALCALLVVALLVLQGLALLRKVNADLQARAKIELAVLEERKAAMLGEVLEAKRLMAGEARRAGGQAGPAAAAAARRSSKPDQLLGGASAAGGGDATKLSAAGAAASTAQQGCGDIFLTEPEKAEILRVWESKDISMRDFRSWDKKTLVAAWREEVLARAAAGRLALAEPTLLPSNALPAAGGGVGRLQAMMTFHKPRADIAVRDAGPRRPTRSKTLDATELAADRCKLLKLESKIRYEAERQQLQQQFSKRRSSKEAQALLAGGGSSDAAGGKPAAAAAAAAKPQWRQQLEQLAAVNLLRARRLLERVVEAGMISLPSPFQVINRAVRDAAEGLAVDSLATFLRVKCLFDHDMGPQEELLLGACEAAREALRLGLKPAGQPGKGSSSGAAAAASSTAGAVSSPGASKSGSGSSSSSQEADATMIEIDGDGDVVACQAVDGKSEVYRTQYVRLTLRGRRVEVLPSEDDDSESDSEDEDEDDDDSAADSAAAGSHGGAVVCSISIGQGGAAAAAAGQAGVKASKAAGLGFGPLSKGLNKTFARVAAFVGADEDDDGGLGGDGSRLLRPKRRWQWSLVIQEGPGVVCSSRYCPEDEPLEGQLLPSAGGAAAAAAGQGASQAFRPFPARTIALPCASRRELPEAEAAGGRAGAAAAAAADPLRVRHYLVKTKTGRCVVSINTLAEAAAAGGRAWLRGGRQLAPRVSFSMPLTAFAPEYEKFCMQNDLQTKDVLGSSAVLAKASISLKKRVVGVVKGLKQKPASTDSLEEQLALNEASLLVLPCHAGGAAAAAAYDAAEDAPLPRPRSPPSGQLLPMSMDGRREPAARPSWAGQLPPLPPGSVPSFAQLHQAAPQAAAAAGGAVGDEAEFLQQLAAASGGEEQQQELLQPAQQQQRRSWADGDSSDEEEALDTLATLRRQSNAGAGCGSAVGGVGKPGSRRGTAVNAPAVTTAEEARKASRAGKKLPSTKLQDLLAHSDEPLAVFLRETYDVTANFVSDEVDLEVMQRQFKRWQRARAGAAAAPGLSTAGGAAAAAAGLSRAGAAAAALSGAGGLAGPEASAAALQGPRLAASLAGAGLLAAEASSLGLQAAAAAAAAGQPPAAAAAGAAKRPLSGEEVAAFGFKFVQQPEHTMFGVLVDQQDFSDYPRDANRLVYLAADLLAVLLHTLFIWALPMPLFVIVFGFQGAFSATTSIQPLLTLDEFRRAPLAHLRLEFYPLLSAMVWAGIGWVALCYVKLLMHYVLEAYEERPWRALPKTLLWGYLVALVGVLVAYLFEVFCWVVLGAVINPNKFLPYSVAAITLVAHSRSTWGRLLAKFNSYRDSLSSSVLDAFAEKISAAEEATAQTDALLQDKLAAAAEAADAAAVRAAASLSGGTAGGEEGGWGAAGSGDGGSAEQPDHSAMAALMGVGVGAVGAGMAGALAGTAVAAKPALGLAVWPRMRRSSAADDDEGAAGRQRAGVGGSSGAGGGGLAAGGSMGPSQQASQVWSGSAEGGAAAPAAAARRMSSSGGASKQQAAAAAAPAAGAASGSGSGSGAGGKGGDPLECYSMFKMFAADDDSLDYSEFCALLEHLDIRLLEDKRRKLFARIDKSADGHIGYTEFQEGFELLQAQIVERHMAKAGVTMGWLLALLAYAVLILLLVFVFIFLGVAAFTGASSMGAVVNSCMTAGAGIAMNLGGGDDEEEGEGEEVDISDA</sequence>
<feature type="compositionally biased region" description="Acidic residues" evidence="2">
    <location>
        <begin position="1646"/>
        <end position="1667"/>
    </location>
</feature>
<dbReference type="InterPro" id="IPR011992">
    <property type="entry name" value="EF-hand-dom_pair"/>
</dbReference>
<feature type="compositionally biased region" description="Low complexity" evidence="2">
    <location>
        <begin position="2055"/>
        <end position="2073"/>
    </location>
</feature>